<evidence type="ECO:0000313" key="1">
    <source>
        <dbReference type="EMBL" id="MBK0404635.1"/>
    </source>
</evidence>
<protein>
    <recommendedName>
        <fullName evidence="3">Guanylate cyclase domain-containing protein</fullName>
    </recommendedName>
</protein>
<comment type="caution">
    <text evidence="1">The sequence shown here is derived from an EMBL/GenBank/DDBJ whole genome shotgun (WGS) entry which is preliminary data.</text>
</comment>
<accession>A0ABS1C5H5</accession>
<reference evidence="1 2" key="1">
    <citation type="submission" date="2020-12" db="EMBL/GenBank/DDBJ databases">
        <title>Bacterial novel species Adhaeribacter sp. BT258 isolated from soil.</title>
        <authorList>
            <person name="Jung H.-Y."/>
        </authorList>
    </citation>
    <scope>NUCLEOTIDE SEQUENCE [LARGE SCALE GENOMIC DNA]</scope>
    <source>
        <strain evidence="1 2">BT258</strain>
    </source>
</reference>
<dbReference type="InterPro" id="IPR029787">
    <property type="entry name" value="Nucleotide_cyclase"/>
</dbReference>
<dbReference type="Proteomes" id="UP000644147">
    <property type="component" value="Unassembled WGS sequence"/>
</dbReference>
<dbReference type="Gene3D" id="3.30.70.1230">
    <property type="entry name" value="Nucleotide cyclase"/>
    <property type="match status" value="1"/>
</dbReference>
<evidence type="ECO:0000313" key="2">
    <source>
        <dbReference type="Proteomes" id="UP000644147"/>
    </source>
</evidence>
<organism evidence="1 2">
    <name type="scientific">Adhaeribacter terrigena</name>
    <dbReference type="NCBI Taxonomy" id="2793070"/>
    <lineage>
        <taxon>Bacteria</taxon>
        <taxon>Pseudomonadati</taxon>
        <taxon>Bacteroidota</taxon>
        <taxon>Cytophagia</taxon>
        <taxon>Cytophagales</taxon>
        <taxon>Hymenobacteraceae</taxon>
        <taxon>Adhaeribacter</taxon>
    </lineage>
</organism>
<dbReference type="RefSeq" id="WP_200507474.1">
    <property type="nucleotide sequence ID" value="NZ_JAEHFX010000010.1"/>
</dbReference>
<proteinExistence type="predicted"/>
<keyword evidence="2" id="KW-1185">Reference proteome</keyword>
<dbReference type="EMBL" id="JAEHFX010000010">
    <property type="protein sequence ID" value="MBK0404635.1"/>
    <property type="molecule type" value="Genomic_DNA"/>
</dbReference>
<name>A0ABS1C5H5_9BACT</name>
<dbReference type="SUPFAM" id="SSF55073">
    <property type="entry name" value="Nucleotide cyclase"/>
    <property type="match status" value="1"/>
</dbReference>
<sequence length="255" mass="29175">MKVFKTIENTITIAGEKRAIIKKDNYESFSESILGLGNIENKSNLINGLSIMFDLEGFTNFCKQIDPQLAVPEYLSEFLKWIFKQIREELIVQEHPEGYELYSAFPFLSKFLGDGLLFLWDTEKMAENEITNIVISMQIICKKYTNEFYPEISKKIVDAPKKLRCGIARGAIYSVGNGEDFVGPCINMSARLQKLSTLGFCFSRRGINPDSMSKKWSEKFITKKVNIRGIGENEIVGILKEEFDNLTAEEKKIFK</sequence>
<gene>
    <name evidence="1" type="ORF">I5M27_16685</name>
</gene>
<evidence type="ECO:0008006" key="3">
    <source>
        <dbReference type="Google" id="ProtNLM"/>
    </source>
</evidence>